<dbReference type="EMBL" id="AWWI01000087">
    <property type="protein sequence ID" value="PIL19761.1"/>
    <property type="molecule type" value="Genomic_DNA"/>
</dbReference>
<protein>
    <recommendedName>
        <fullName evidence="7">Aryldialkylphosphatase</fullName>
    </recommendedName>
</protein>
<dbReference type="InterPro" id="IPR032466">
    <property type="entry name" value="Metal_Hydrolase"/>
</dbReference>
<feature type="binding site" evidence="3">
    <location>
        <position position="228"/>
    </location>
    <ligand>
        <name>a divalent metal cation</name>
        <dbReference type="ChEBI" id="CHEBI:60240"/>
        <label>2</label>
    </ligand>
</feature>
<dbReference type="Pfam" id="PF02126">
    <property type="entry name" value="PTE"/>
    <property type="match status" value="1"/>
</dbReference>
<comment type="cofactor">
    <cofactor evidence="3">
        <name>a divalent metal cation</name>
        <dbReference type="ChEBI" id="CHEBI:60240"/>
    </cofactor>
    <text evidence="3">Binds 2 divalent metal cations per subunit.</text>
</comment>
<comment type="caution">
    <text evidence="5">The sequence shown here is derived from an EMBL/GenBank/DDBJ whole genome shotgun (WGS) entry which is preliminary data.</text>
</comment>
<keyword evidence="6" id="KW-1185">Reference proteome</keyword>
<dbReference type="InterPro" id="IPR001559">
    <property type="entry name" value="Phosphotriesterase"/>
</dbReference>
<feature type="binding site" evidence="3">
    <location>
        <position position="167"/>
    </location>
    <ligand>
        <name>a divalent metal cation</name>
        <dbReference type="ChEBI" id="CHEBI:60240"/>
        <label>2</label>
    </ligand>
</feature>
<dbReference type="Gene3D" id="3.20.20.140">
    <property type="entry name" value="Metal-dependent hydrolases"/>
    <property type="match status" value="1"/>
</dbReference>
<dbReference type="PANTHER" id="PTHR10819:SF3">
    <property type="entry name" value="PHOSPHOTRIESTERASE-RELATED PROTEIN"/>
    <property type="match status" value="1"/>
</dbReference>
<feature type="binding site" evidence="3">
    <location>
        <position position="295"/>
    </location>
    <ligand>
        <name>a divalent metal cation</name>
        <dbReference type="ChEBI" id="CHEBI:60240"/>
        <label>1</label>
    </ligand>
</feature>
<evidence type="ECO:0008006" key="7">
    <source>
        <dbReference type="Google" id="ProtNLM"/>
    </source>
</evidence>
<evidence type="ECO:0000256" key="4">
    <source>
        <dbReference type="PROSITE-ProRule" id="PRU00679"/>
    </source>
</evidence>
<sequence length="347" mass="37264">MREMQGKAHRIQTVLGPIDPQDAGRIMMHEHVLCDVTPPALAASGQPRTEVTLENVHEIRFHWTGHYGNHILDDAALMALELSDFKAAGGSTVVDLTIRGIAPDPSGLAAVSRGSGAHIVAGTGYYISEFSNADLSNSTTDHMAQQMIADLADGFAGTSIKAGIIGEIGVSDPWHPDERRAMTAAAIAQQQTGASITVHPGRDPASPFEIIDHLKTEGADIQRVIIGHLDRTLTLPGQVQRLADTGCVLEWDFFGIESSYYPFSDLDMPNDAGRLALILPLLATGHQSQIVISQDICTQTRLKRRGGHGYAHILNAVVPVMLRKGVSEDAVAQILSATPQRLLTIKS</sequence>
<dbReference type="Proteomes" id="UP000231259">
    <property type="component" value="Unassembled WGS sequence"/>
</dbReference>
<gene>
    <name evidence="5" type="ORF">P775_12990</name>
</gene>
<organism evidence="5 6">
    <name type="scientific">Puniceibacterium antarcticum</name>
    <dbReference type="NCBI Taxonomy" id="1206336"/>
    <lineage>
        <taxon>Bacteria</taxon>
        <taxon>Pseudomonadati</taxon>
        <taxon>Pseudomonadota</taxon>
        <taxon>Alphaproteobacteria</taxon>
        <taxon>Rhodobacterales</taxon>
        <taxon>Paracoccaceae</taxon>
        <taxon>Puniceibacterium</taxon>
    </lineage>
</organism>
<proteinExistence type="inferred from homology"/>
<feature type="binding site" evidence="3">
    <location>
        <position position="167"/>
    </location>
    <ligand>
        <name>a divalent metal cation</name>
        <dbReference type="ChEBI" id="CHEBI:60240"/>
        <label>1</label>
    </ligand>
</feature>
<dbReference type="PANTHER" id="PTHR10819">
    <property type="entry name" value="PHOSPHOTRIESTERASE-RELATED"/>
    <property type="match status" value="1"/>
</dbReference>
<evidence type="ECO:0000313" key="6">
    <source>
        <dbReference type="Proteomes" id="UP000231259"/>
    </source>
</evidence>
<dbReference type="GO" id="GO:0016787">
    <property type="term" value="F:hydrolase activity"/>
    <property type="evidence" value="ECO:0007669"/>
    <property type="project" value="UniProtKB-KW"/>
</dbReference>
<feature type="binding site" evidence="3">
    <location>
        <position position="29"/>
    </location>
    <ligand>
        <name>a divalent metal cation</name>
        <dbReference type="ChEBI" id="CHEBI:60240"/>
        <label>1</label>
    </ligand>
</feature>
<comment type="caution">
    <text evidence="4">Lacks conserved residue(s) required for the propagation of feature annotation.</text>
</comment>
<keyword evidence="2" id="KW-0378">Hydrolase</keyword>
<keyword evidence="1 3" id="KW-0479">Metal-binding</keyword>
<evidence type="ECO:0000313" key="5">
    <source>
        <dbReference type="EMBL" id="PIL19761.1"/>
    </source>
</evidence>
<feature type="binding site" evidence="3">
    <location>
        <position position="31"/>
    </location>
    <ligand>
        <name>a divalent metal cation</name>
        <dbReference type="ChEBI" id="CHEBI:60240"/>
        <label>1</label>
    </ligand>
</feature>
<feature type="binding site" evidence="3">
    <location>
        <position position="199"/>
    </location>
    <ligand>
        <name>a divalent metal cation</name>
        <dbReference type="ChEBI" id="CHEBI:60240"/>
        <label>2</label>
    </ligand>
</feature>
<dbReference type="PROSITE" id="PS51347">
    <property type="entry name" value="PHOSPHOTRIESTERASE_2"/>
    <property type="match status" value="1"/>
</dbReference>
<reference evidence="5 6" key="1">
    <citation type="submission" date="2013-09" db="EMBL/GenBank/DDBJ databases">
        <title>Genome sequencing of Phaeobacter antarcticus sp. nov. SM1211.</title>
        <authorList>
            <person name="Zhang X.-Y."/>
            <person name="Liu C."/>
            <person name="Chen X.-L."/>
            <person name="Xie B.-B."/>
            <person name="Qin Q.-L."/>
            <person name="Rong J.-C."/>
            <person name="Zhang Y.-Z."/>
        </authorList>
    </citation>
    <scope>NUCLEOTIDE SEQUENCE [LARGE SCALE GENOMIC DNA]</scope>
    <source>
        <strain evidence="5 6">SM1211</strain>
    </source>
</reference>
<name>A0A2G8REE5_9RHOB</name>
<dbReference type="AlphaFoldDB" id="A0A2G8REE5"/>
<dbReference type="GO" id="GO:0008270">
    <property type="term" value="F:zinc ion binding"/>
    <property type="evidence" value="ECO:0007669"/>
    <property type="project" value="InterPro"/>
</dbReference>
<comment type="similarity">
    <text evidence="4">Belongs to the metallo-dependent hydrolases superfamily. Phosphotriesterase family.</text>
</comment>
<dbReference type="SUPFAM" id="SSF51556">
    <property type="entry name" value="Metallo-dependent hydrolases"/>
    <property type="match status" value="1"/>
</dbReference>
<accession>A0A2G8REE5</accession>
<evidence type="ECO:0000256" key="1">
    <source>
        <dbReference type="ARBA" id="ARBA00022723"/>
    </source>
</evidence>
<evidence type="ECO:0000256" key="3">
    <source>
        <dbReference type="PIRSR" id="PIRSR601559-52"/>
    </source>
</evidence>
<evidence type="ECO:0000256" key="2">
    <source>
        <dbReference type="ARBA" id="ARBA00022801"/>
    </source>
</evidence>